<dbReference type="SUPFAM" id="SSF52833">
    <property type="entry name" value="Thioredoxin-like"/>
    <property type="match status" value="1"/>
</dbReference>
<dbReference type="GO" id="GO:0015035">
    <property type="term" value="F:protein-disulfide reductase activity"/>
    <property type="evidence" value="ECO:0007669"/>
    <property type="project" value="InterPro"/>
</dbReference>
<evidence type="ECO:0000313" key="2">
    <source>
        <dbReference type="Proteomes" id="UP000037515"/>
    </source>
</evidence>
<dbReference type="InterPro" id="IPR007263">
    <property type="entry name" value="DCC1-like"/>
</dbReference>
<dbReference type="InterPro" id="IPR036249">
    <property type="entry name" value="Thioredoxin-like_sf"/>
</dbReference>
<gene>
    <name evidence="1" type="ORF">AKJ17_11895</name>
</gene>
<dbReference type="PATRIC" id="fig|693.5.peg.2437"/>
<protein>
    <submittedName>
        <fullName evidence="1">Redox protein</fullName>
    </submittedName>
</protein>
<dbReference type="Pfam" id="PF04134">
    <property type="entry name" value="DCC1-like"/>
    <property type="match status" value="1"/>
</dbReference>
<proteinExistence type="predicted"/>
<dbReference type="PANTHER" id="PTHR34290:SF2">
    <property type="entry name" value="OS04G0668800 PROTEIN"/>
    <property type="match status" value="1"/>
</dbReference>
<reference evidence="2" key="1">
    <citation type="submission" date="2015-08" db="EMBL/GenBank/DDBJ databases">
        <title>Vibrio galatheae sp. nov., a novel member of the Vibrionaceae family isolated from the Solomon Islands.</title>
        <authorList>
            <person name="Giubergia S."/>
            <person name="Machado H."/>
            <person name="Mateiu R.V."/>
            <person name="Gram L."/>
        </authorList>
    </citation>
    <scope>NUCLEOTIDE SEQUENCE [LARGE SCALE GENOMIC DNA]</scope>
    <source>
        <strain evidence="2">DSM 19584</strain>
    </source>
</reference>
<keyword evidence="2" id="KW-1185">Reference proteome</keyword>
<sequence length="130" mass="15073">MPNLTIFYDGTCPICAREMQALKQHDKDNLIKLVDIYSDEFSLYPHIDANKASTILHALDQDQKLLLGLDVTHQAWQLAGKGWLYAPLRWPGIKLLADWCYIKFANNRYTISKWLTGRRKCDNGQCFKKN</sequence>
<dbReference type="AlphaFoldDB" id="A0A0M0HME2"/>
<organism evidence="1 2">
    <name type="scientific">Vibrio nereis</name>
    <dbReference type="NCBI Taxonomy" id="693"/>
    <lineage>
        <taxon>Bacteria</taxon>
        <taxon>Pseudomonadati</taxon>
        <taxon>Pseudomonadota</taxon>
        <taxon>Gammaproteobacteria</taxon>
        <taxon>Vibrionales</taxon>
        <taxon>Vibrionaceae</taxon>
        <taxon>Vibrio</taxon>
    </lineage>
</organism>
<accession>A0A0M0HME2</accession>
<dbReference type="PANTHER" id="PTHR34290">
    <property type="entry name" value="SI:CH73-390P7.2"/>
    <property type="match status" value="1"/>
</dbReference>
<comment type="caution">
    <text evidence="1">The sequence shown here is derived from an EMBL/GenBank/DDBJ whole genome shotgun (WGS) entry which is preliminary data.</text>
</comment>
<dbReference type="Proteomes" id="UP000037515">
    <property type="component" value="Unassembled WGS sequence"/>
</dbReference>
<dbReference type="STRING" id="693.AKJ17_11895"/>
<dbReference type="EMBL" id="LHPJ01000008">
    <property type="protein sequence ID" value="KOO03245.1"/>
    <property type="molecule type" value="Genomic_DNA"/>
</dbReference>
<evidence type="ECO:0000313" key="1">
    <source>
        <dbReference type="EMBL" id="KOO03245.1"/>
    </source>
</evidence>
<name>A0A0M0HME2_VIBNE</name>
<dbReference type="OrthoDB" id="5294764at2"/>
<dbReference type="RefSeq" id="WP_053396031.1">
    <property type="nucleotide sequence ID" value="NZ_LHPJ01000008.1"/>
</dbReference>
<dbReference type="InterPro" id="IPR044691">
    <property type="entry name" value="DCC1_Trx"/>
</dbReference>